<sequence length="135" mass="14238">MTGPVSALRKAVRQRLVDDAALLALLGGPRVHDEPPRAAEPPYVTFGPASAAAWNAGAVAGRRHALSLVVWSRQGGDAEALAIAARLEELLDDATLTLEGHRLVLLSVSGLETARPDRAGLRRVTLRLAALTEPL</sequence>
<comment type="caution">
    <text evidence="1">The sequence shown here is derived from an EMBL/GenBank/DDBJ whole genome shotgun (WGS) entry which is preliminary data.</text>
</comment>
<dbReference type="InterPro" id="IPR053745">
    <property type="entry name" value="Viral_Tail_Comp_sf"/>
</dbReference>
<evidence type="ECO:0000313" key="1">
    <source>
        <dbReference type="EMBL" id="MCP8937784.1"/>
    </source>
</evidence>
<dbReference type="Pfam" id="PF11367">
    <property type="entry name" value="Tail_completion_gp17"/>
    <property type="match status" value="1"/>
</dbReference>
<proteinExistence type="predicted"/>
<dbReference type="Proteomes" id="UP001205890">
    <property type="component" value="Unassembled WGS sequence"/>
</dbReference>
<accession>A0ABT1L8H4</accession>
<keyword evidence="2" id="KW-1185">Reference proteome</keyword>
<dbReference type="Gene3D" id="3.30.2000.30">
    <property type="match status" value="1"/>
</dbReference>
<dbReference type="InterPro" id="IPR021508">
    <property type="entry name" value="Gp17-like"/>
</dbReference>
<gene>
    <name evidence="1" type="ORF">NK718_04600</name>
</gene>
<evidence type="ECO:0000313" key="2">
    <source>
        <dbReference type="Proteomes" id="UP001205890"/>
    </source>
</evidence>
<protein>
    <submittedName>
        <fullName evidence="1">DUF3168 domain-containing protein</fullName>
    </submittedName>
</protein>
<dbReference type="EMBL" id="JANCLU010000003">
    <property type="protein sequence ID" value="MCP8937784.1"/>
    <property type="molecule type" value="Genomic_DNA"/>
</dbReference>
<name>A0ABT1L8H4_9HYPH</name>
<reference evidence="1 2" key="1">
    <citation type="submission" date="2022-07" db="EMBL/GenBank/DDBJ databases">
        <authorList>
            <person name="Li W.-J."/>
            <person name="Deng Q.-Q."/>
        </authorList>
    </citation>
    <scope>NUCLEOTIDE SEQUENCE [LARGE SCALE GENOMIC DNA]</scope>
    <source>
        <strain evidence="1 2">SYSU M60028</strain>
    </source>
</reference>
<organism evidence="1 2">
    <name type="scientific">Alsobacter ponti</name>
    <dbReference type="NCBI Taxonomy" id="2962936"/>
    <lineage>
        <taxon>Bacteria</taxon>
        <taxon>Pseudomonadati</taxon>
        <taxon>Pseudomonadota</taxon>
        <taxon>Alphaproteobacteria</taxon>
        <taxon>Hyphomicrobiales</taxon>
        <taxon>Alsobacteraceae</taxon>
        <taxon>Alsobacter</taxon>
    </lineage>
</organism>
<dbReference type="RefSeq" id="WP_254739100.1">
    <property type="nucleotide sequence ID" value="NZ_JANCLU010000003.1"/>
</dbReference>